<dbReference type="HOGENOM" id="CLU_071330_2_1_7"/>
<dbReference type="AlphaFoldDB" id="E1WZS2"/>
<accession>E1WZS2</accession>
<protein>
    <recommendedName>
        <fullName evidence="1">NAD(P)-binding domain-containing protein</fullName>
    </recommendedName>
</protein>
<dbReference type="RefSeq" id="WP_014244042.1">
    <property type="nucleotide sequence ID" value="NC_016620.1"/>
</dbReference>
<evidence type="ECO:0000313" key="2">
    <source>
        <dbReference type="EMBL" id="CBW26258.1"/>
    </source>
</evidence>
<reference evidence="3" key="1">
    <citation type="journal article" date="2013" name="ISME J.">
        <title>A small predatory core genome in the divergent marine Bacteriovorax marinus SJ and the terrestrial Bdellovibrio bacteriovorus.</title>
        <authorList>
            <person name="Crossman L.C."/>
            <person name="Chen H."/>
            <person name="Cerdeno-Tarraga A.M."/>
            <person name="Brooks K."/>
            <person name="Quail M.A."/>
            <person name="Pineiro S.A."/>
            <person name="Hobley L."/>
            <person name="Sockett R.E."/>
            <person name="Bentley S.D."/>
            <person name="Parkhill J."/>
            <person name="Williams H.N."/>
            <person name="Stine O.C."/>
        </authorList>
    </citation>
    <scope>NUCLEOTIDE SEQUENCE [LARGE SCALE GENOMIC DNA]</scope>
    <source>
        <strain evidence="3">ATCC BAA-682 / DSM 15412 / SJ</strain>
    </source>
</reference>
<dbReference type="InterPro" id="IPR036291">
    <property type="entry name" value="NAD(P)-bd_dom_sf"/>
</dbReference>
<keyword evidence="3" id="KW-1185">Reference proteome</keyword>
<name>E1WZS2_HALMS</name>
<dbReference type="STRING" id="862908.BMS_1393"/>
<dbReference type="SUPFAM" id="SSF51735">
    <property type="entry name" value="NAD(P)-binding Rossmann-fold domains"/>
    <property type="match status" value="1"/>
</dbReference>
<sequence>MKFLVFGGTGLVGQSLVEKLSTQHEVHIAVRTPNIKSKNFVTREIDYRRFEEFSLQEYDGVYCCLGCTIKKAGSKEAFREVDYHYILKCFDYAKKSGGKFFCVISALGADHNSRFFYNRVKGEMENSLEGEIRIIIVRPSLLLGKRDEFRALEKVSTLLVEPFHKTLKKILKEKAPIWASEVAESMIELSLEGKTKSPIEYIEK</sequence>
<dbReference type="Pfam" id="PF13460">
    <property type="entry name" value="NAD_binding_10"/>
    <property type="match status" value="1"/>
</dbReference>
<dbReference type="eggNOG" id="COG0702">
    <property type="taxonomic scope" value="Bacteria"/>
</dbReference>
<gene>
    <name evidence="2" type="ordered locus">BMS_1393</name>
</gene>
<dbReference type="EMBL" id="FQ312005">
    <property type="protein sequence ID" value="CBW26258.1"/>
    <property type="molecule type" value="Genomic_DNA"/>
</dbReference>
<evidence type="ECO:0000259" key="1">
    <source>
        <dbReference type="Pfam" id="PF13460"/>
    </source>
</evidence>
<organism evidence="2 3">
    <name type="scientific">Halobacteriovorax marinus (strain ATCC BAA-682 / DSM 15412 / SJ)</name>
    <name type="common">Bacteriovorax marinus</name>
    <dbReference type="NCBI Taxonomy" id="862908"/>
    <lineage>
        <taxon>Bacteria</taxon>
        <taxon>Pseudomonadati</taxon>
        <taxon>Bdellovibrionota</taxon>
        <taxon>Bacteriovoracia</taxon>
        <taxon>Bacteriovoracales</taxon>
        <taxon>Halobacteriovoraceae</taxon>
        <taxon>Halobacteriovorax</taxon>
    </lineage>
</organism>
<evidence type="ECO:0000313" key="3">
    <source>
        <dbReference type="Proteomes" id="UP000008963"/>
    </source>
</evidence>
<dbReference type="KEGG" id="bmx:BMS_1393"/>
<dbReference type="Gene3D" id="3.40.50.720">
    <property type="entry name" value="NAD(P)-binding Rossmann-like Domain"/>
    <property type="match status" value="1"/>
</dbReference>
<dbReference type="Proteomes" id="UP000008963">
    <property type="component" value="Chromosome"/>
</dbReference>
<dbReference type="OrthoDB" id="5291990at2"/>
<dbReference type="PANTHER" id="PTHR14097:SF7">
    <property type="entry name" value="OXIDOREDUCTASE HTATIP2"/>
    <property type="match status" value="1"/>
</dbReference>
<feature type="domain" description="NAD(P)-binding" evidence="1">
    <location>
        <begin position="7"/>
        <end position="119"/>
    </location>
</feature>
<dbReference type="InterPro" id="IPR016040">
    <property type="entry name" value="NAD(P)-bd_dom"/>
</dbReference>
<dbReference type="PANTHER" id="PTHR14097">
    <property type="entry name" value="OXIDOREDUCTASE HTATIP2"/>
    <property type="match status" value="1"/>
</dbReference>
<dbReference type="PATRIC" id="fig|862908.3.peg.1325"/>
<proteinExistence type="predicted"/>